<proteinExistence type="predicted"/>
<dbReference type="OrthoDB" id="9806005at2"/>
<dbReference type="Gene3D" id="3.40.630.30">
    <property type="match status" value="1"/>
</dbReference>
<reference evidence="1 2" key="1">
    <citation type="submission" date="2015-11" db="EMBL/GenBank/DDBJ databases">
        <title>Solirubrum puertoriconensis gen. nov. an environmental bacteria isolated in Puerto Rico.</title>
        <authorList>
            <person name="Cuebas-Irizarry M.F."/>
            <person name="Montalvo-Rodriguez R."/>
        </authorList>
    </citation>
    <scope>NUCLEOTIDE SEQUENCE [LARGE SCALE GENOMIC DNA]</scope>
    <source>
        <strain evidence="1 2">MC1A</strain>
    </source>
</reference>
<sequence>MAQLLRIPYHGQLPNWFWQVPARVYQNQPSRPDENPAVTEQLFAHEAERNDIVLFGDADATLRLAGIFPENSSEAYFGFWETVNDASSNEAAFAALAEEARQRGYSRLVGPLNFSTYHAYRLRLGGVPSWGQFDREPVNPVYYPELLMGLGFQPVSTFESRLIRPETVLAVFADKDMLLRELGKIPYDFIPLTPDTWEQYEHAIYELVQAIFGANPAYRSVSFEQFRLLYNRRYAERLCPYTSVLFRDQANGQLAALSFCHPNFQALQLPANEQPVFERDFAKLPRKVLLAKTVGVHPDYRQRGLMSYMGAYGMVHFRERYEEVIFCLMRTGNYSLHFTDGLDYEVAQYALFGKEL</sequence>
<dbReference type="SUPFAM" id="SSF55729">
    <property type="entry name" value="Acyl-CoA N-acyltransferases (Nat)"/>
    <property type="match status" value="1"/>
</dbReference>
<protein>
    <recommendedName>
        <fullName evidence="3">N-acetyltransferase domain-containing protein</fullName>
    </recommendedName>
</protein>
<dbReference type="Proteomes" id="UP000054223">
    <property type="component" value="Unassembled WGS sequence"/>
</dbReference>
<keyword evidence="2" id="KW-1185">Reference proteome</keyword>
<gene>
    <name evidence="1" type="ORF">ASU33_09050</name>
</gene>
<comment type="caution">
    <text evidence="1">The sequence shown here is derived from an EMBL/GenBank/DDBJ whole genome shotgun (WGS) entry which is preliminary data.</text>
</comment>
<dbReference type="AlphaFoldDB" id="A0A9X0L558"/>
<organism evidence="1 2">
    <name type="scientific">Solirubrum puertoriconensis</name>
    <dbReference type="NCBI Taxonomy" id="1751427"/>
    <lineage>
        <taxon>Bacteria</taxon>
        <taxon>Pseudomonadati</taxon>
        <taxon>Bacteroidota</taxon>
        <taxon>Cytophagia</taxon>
        <taxon>Cytophagales</taxon>
    </lineage>
</organism>
<evidence type="ECO:0000313" key="1">
    <source>
        <dbReference type="EMBL" id="KUG08311.1"/>
    </source>
</evidence>
<accession>A0A9X0L558</accession>
<evidence type="ECO:0008006" key="3">
    <source>
        <dbReference type="Google" id="ProtNLM"/>
    </source>
</evidence>
<evidence type="ECO:0000313" key="2">
    <source>
        <dbReference type="Proteomes" id="UP000054223"/>
    </source>
</evidence>
<dbReference type="EMBL" id="LNAL01000006">
    <property type="protein sequence ID" value="KUG08311.1"/>
    <property type="molecule type" value="Genomic_DNA"/>
</dbReference>
<dbReference type="InterPro" id="IPR016181">
    <property type="entry name" value="Acyl_CoA_acyltransferase"/>
</dbReference>
<name>A0A9X0L558_SOLP1</name>
<dbReference type="RefSeq" id="WP_059069631.1">
    <property type="nucleotide sequence ID" value="NZ_LNAL01000006.1"/>
</dbReference>